<dbReference type="SUPFAM" id="SSF53807">
    <property type="entry name" value="Helical backbone' metal receptor"/>
    <property type="match status" value="1"/>
</dbReference>
<feature type="domain" description="Fe/B12 periplasmic-binding" evidence="4">
    <location>
        <begin position="191"/>
        <end position="342"/>
    </location>
</feature>
<dbReference type="PANTHER" id="PTHR30532:SF1">
    <property type="entry name" value="IRON(3+)-HYDROXAMATE-BINDING PROTEIN FHUD"/>
    <property type="match status" value="1"/>
</dbReference>
<dbReference type="Pfam" id="PF01497">
    <property type="entry name" value="Peripla_BP_2"/>
    <property type="match status" value="1"/>
</dbReference>
<proteinExistence type="predicted"/>
<keyword evidence="3" id="KW-0732">Signal</keyword>
<protein>
    <submittedName>
        <fullName evidence="5">ABC transporter substrate-binding protein</fullName>
    </submittedName>
</protein>
<dbReference type="Proteomes" id="UP000324104">
    <property type="component" value="Unassembled WGS sequence"/>
</dbReference>
<reference evidence="5 6" key="1">
    <citation type="submission" date="2019-08" db="EMBL/GenBank/DDBJ databases">
        <title>Archaea genome.</title>
        <authorList>
            <person name="Kajale S."/>
            <person name="Shouche Y."/>
            <person name="Deshpande N."/>
            <person name="Sharma A."/>
        </authorList>
    </citation>
    <scope>NUCLEOTIDE SEQUENCE [LARGE SCALE GENOMIC DNA]</scope>
    <source>
        <strain evidence="5 6">ESP3B_9</strain>
    </source>
</reference>
<sequence>MSSKSDRRDSSIVSRRTFARLGGGTAIGALAGCLSDTGDASTETDGTDDAYEVCMEPASCVEFDEPPAEFAVYHQSWVDIAISLGQADGVAAAAFPGRFPVGYLEQLPGVEFDRDGTFALQEEGDADVEVFYELGLDLHLIDPYTAENYFALDWDDVDELEANVAPFIGSWIRRPQFTDDHPHYDLWEVYDEAAQVFQVQERGEAFRDLHAEMLEEIRAELPPVEERPTVGYLNFDDFDAASGIDVFNPALPGTQTQTLRDLGVPDHDAFAGVYPDDDYRLTADLELMLEYDPEVIVYHNGLDGVIRREGRDWGADVIEPLESDPVASEVTAVQNGRVYPWHEMEQGPILNTFQTEALAKSLYPDVFGEPTGMEAPPEDERLFDRQRVADIINGEF</sequence>
<organism evidence="5 6">
    <name type="scientific">Natrialba swarupiae</name>
    <dbReference type="NCBI Taxonomy" id="2448032"/>
    <lineage>
        <taxon>Archaea</taxon>
        <taxon>Methanobacteriati</taxon>
        <taxon>Methanobacteriota</taxon>
        <taxon>Stenosarchaea group</taxon>
        <taxon>Halobacteria</taxon>
        <taxon>Halobacteriales</taxon>
        <taxon>Natrialbaceae</taxon>
        <taxon>Natrialba</taxon>
    </lineage>
</organism>
<name>A0A5D5ANN7_9EURY</name>
<dbReference type="PROSITE" id="PS51257">
    <property type="entry name" value="PROKAR_LIPOPROTEIN"/>
    <property type="match status" value="1"/>
</dbReference>
<evidence type="ECO:0000256" key="2">
    <source>
        <dbReference type="ARBA" id="ARBA00022448"/>
    </source>
</evidence>
<dbReference type="AlphaFoldDB" id="A0A5D5ANN7"/>
<evidence type="ECO:0000256" key="1">
    <source>
        <dbReference type="ARBA" id="ARBA00004196"/>
    </source>
</evidence>
<evidence type="ECO:0000259" key="4">
    <source>
        <dbReference type="Pfam" id="PF01497"/>
    </source>
</evidence>
<evidence type="ECO:0000313" key="6">
    <source>
        <dbReference type="Proteomes" id="UP000324104"/>
    </source>
</evidence>
<dbReference type="EMBL" id="VTAW01000023">
    <property type="protein sequence ID" value="TYT61060.1"/>
    <property type="molecule type" value="Genomic_DNA"/>
</dbReference>
<dbReference type="Gene3D" id="3.40.50.1980">
    <property type="entry name" value="Nitrogenase molybdenum iron protein domain"/>
    <property type="match status" value="2"/>
</dbReference>
<evidence type="ECO:0000256" key="3">
    <source>
        <dbReference type="ARBA" id="ARBA00022729"/>
    </source>
</evidence>
<evidence type="ECO:0000313" key="5">
    <source>
        <dbReference type="EMBL" id="TYT61060.1"/>
    </source>
</evidence>
<comment type="subcellular location">
    <subcellularLocation>
        <location evidence="1">Cell envelope</location>
    </subcellularLocation>
</comment>
<dbReference type="InterPro" id="IPR051313">
    <property type="entry name" value="Bact_iron-sidero_bind"/>
</dbReference>
<dbReference type="InterPro" id="IPR002491">
    <property type="entry name" value="ABC_transptr_periplasmic_BD"/>
</dbReference>
<dbReference type="PANTHER" id="PTHR30532">
    <property type="entry name" value="IRON III DICITRATE-BINDING PERIPLASMIC PROTEIN"/>
    <property type="match status" value="1"/>
</dbReference>
<keyword evidence="2" id="KW-0813">Transport</keyword>
<accession>A0A5D5ANN7</accession>
<gene>
    <name evidence="5" type="ORF">FYC77_15310</name>
</gene>
<dbReference type="RefSeq" id="WP_149082372.1">
    <property type="nucleotide sequence ID" value="NZ_VTAW01000023.1"/>
</dbReference>
<comment type="caution">
    <text evidence="5">The sequence shown here is derived from an EMBL/GenBank/DDBJ whole genome shotgun (WGS) entry which is preliminary data.</text>
</comment>
<keyword evidence="6" id="KW-1185">Reference proteome</keyword>